<name>A0A656YWV1_9EURY</name>
<keyword evidence="3" id="KW-1185">Reference proteome</keyword>
<dbReference type="Pfam" id="PF00149">
    <property type="entry name" value="Metallophos"/>
    <property type="match status" value="1"/>
</dbReference>
<proteinExistence type="predicted"/>
<dbReference type="SUPFAM" id="SSF56300">
    <property type="entry name" value="Metallo-dependent phosphatases"/>
    <property type="match status" value="1"/>
</dbReference>
<accession>A0A656YWV1</accession>
<dbReference type="PANTHER" id="PTHR12905">
    <property type="entry name" value="METALLOPHOSPHOESTERASE"/>
    <property type="match status" value="1"/>
</dbReference>
<dbReference type="InterPro" id="IPR004843">
    <property type="entry name" value="Calcineurin-like_PHP"/>
</dbReference>
<sequence length="270" mass="31408">MEKRVKKQVNNYKKEFRMRVLCFGDTHESLDLRTSIEENSPDHDMVLCVGDFVDREKEDYYMPEPTYAVFRNHDAVSPKQGAPQSFRTAEELIERSDNITHVEDGRVHKEQGLRLAGFNGNYSPRNFDESKADSTKPRHSTKKAYRKCLDLRHGSRLDFFLSHEAPLGCADLDWRTGEKHYGVDVVRELLEVLRPRFFLSGHIHSQQVGFCKGTWAINVGYGVNREFVIVDLSRERIELYEEGHRKLETISFSKAENALPKQKDLRFPPF</sequence>
<dbReference type="AlphaFoldDB" id="A0A656YWV1"/>
<dbReference type="EMBL" id="LHXT01000012">
    <property type="protein sequence ID" value="KXA98627.1"/>
    <property type="molecule type" value="Genomic_DNA"/>
</dbReference>
<comment type="caution">
    <text evidence="2">The sequence shown here is derived from an EMBL/GenBank/DDBJ whole genome shotgun (WGS) entry which is preliminary data.</text>
</comment>
<dbReference type="InterPro" id="IPR029052">
    <property type="entry name" value="Metallo-depent_PP-like"/>
</dbReference>
<gene>
    <name evidence="2" type="ORF">AKJ39_01375</name>
</gene>
<evidence type="ECO:0000313" key="3">
    <source>
        <dbReference type="Proteomes" id="UP000070257"/>
    </source>
</evidence>
<dbReference type="Proteomes" id="UP000070257">
    <property type="component" value="Unassembled WGS sequence"/>
</dbReference>
<evidence type="ECO:0000313" key="2">
    <source>
        <dbReference type="EMBL" id="KXA98627.1"/>
    </source>
</evidence>
<feature type="domain" description="Calcineurin-like phosphoesterase" evidence="1">
    <location>
        <begin position="18"/>
        <end position="205"/>
    </location>
</feature>
<dbReference type="GO" id="GO:0016787">
    <property type="term" value="F:hydrolase activity"/>
    <property type="evidence" value="ECO:0007669"/>
    <property type="project" value="InterPro"/>
</dbReference>
<protein>
    <recommendedName>
        <fullName evidence="1">Calcineurin-like phosphoesterase domain-containing protein</fullName>
    </recommendedName>
</protein>
<dbReference type="Gene3D" id="3.60.21.10">
    <property type="match status" value="1"/>
</dbReference>
<dbReference type="PANTHER" id="PTHR12905:SF0">
    <property type="entry name" value="CALCINEURIN-LIKE PHOSPHOESTERASE DOMAIN-CONTAINING PROTEIN"/>
    <property type="match status" value="1"/>
</dbReference>
<dbReference type="CDD" id="cd00838">
    <property type="entry name" value="MPP_superfamily"/>
    <property type="match status" value="1"/>
</dbReference>
<dbReference type="InterPro" id="IPR051693">
    <property type="entry name" value="UPF0046_metallophosphoest"/>
</dbReference>
<reference evidence="2 3" key="1">
    <citation type="journal article" date="2016" name="Sci. Rep.">
        <title>Metabolic traits of an uncultured archaeal lineage -MSBL1- from brine pools of the Red Sea.</title>
        <authorList>
            <person name="Mwirichia R."/>
            <person name="Alam I."/>
            <person name="Rashid M."/>
            <person name="Vinu M."/>
            <person name="Ba-Alawi W."/>
            <person name="Anthony Kamau A."/>
            <person name="Kamanda Ngugi D."/>
            <person name="Goker M."/>
            <person name="Klenk H.P."/>
            <person name="Bajic V."/>
            <person name="Stingl U."/>
        </authorList>
    </citation>
    <scope>NUCLEOTIDE SEQUENCE [LARGE SCALE GENOMIC DNA]</scope>
    <source>
        <strain evidence="2">SCGC-AAA259J03</strain>
    </source>
</reference>
<organism evidence="2 3">
    <name type="scientific">candidate division MSBL1 archaeon SCGC-AAA259J03</name>
    <dbReference type="NCBI Taxonomy" id="1698269"/>
    <lineage>
        <taxon>Archaea</taxon>
        <taxon>Methanobacteriati</taxon>
        <taxon>Methanobacteriota</taxon>
        <taxon>candidate division MSBL1</taxon>
    </lineage>
</organism>
<evidence type="ECO:0000259" key="1">
    <source>
        <dbReference type="Pfam" id="PF00149"/>
    </source>
</evidence>